<keyword evidence="3" id="KW-1185">Reference proteome</keyword>
<dbReference type="HOGENOM" id="CLU_1713503_0_0_1"/>
<gene>
    <name evidence="2" type="ORF">M413DRAFT_159354</name>
</gene>
<reference evidence="3" key="2">
    <citation type="submission" date="2015-01" db="EMBL/GenBank/DDBJ databases">
        <title>Evolutionary Origins and Diversification of the Mycorrhizal Mutualists.</title>
        <authorList>
            <consortium name="DOE Joint Genome Institute"/>
            <consortium name="Mycorrhizal Genomics Consortium"/>
            <person name="Kohler A."/>
            <person name="Kuo A."/>
            <person name="Nagy L.G."/>
            <person name="Floudas D."/>
            <person name="Copeland A."/>
            <person name="Barry K.W."/>
            <person name="Cichocki N."/>
            <person name="Veneault-Fourrey C."/>
            <person name="LaButti K."/>
            <person name="Lindquist E.A."/>
            <person name="Lipzen A."/>
            <person name="Lundell T."/>
            <person name="Morin E."/>
            <person name="Murat C."/>
            <person name="Riley R."/>
            <person name="Ohm R."/>
            <person name="Sun H."/>
            <person name="Tunlid A."/>
            <person name="Henrissat B."/>
            <person name="Grigoriev I.V."/>
            <person name="Hibbett D.S."/>
            <person name="Martin F."/>
        </authorList>
    </citation>
    <scope>NUCLEOTIDE SEQUENCE [LARGE SCALE GENOMIC DNA]</scope>
    <source>
        <strain evidence="3">h7</strain>
    </source>
</reference>
<organism evidence="2 3">
    <name type="scientific">Hebeloma cylindrosporum</name>
    <dbReference type="NCBI Taxonomy" id="76867"/>
    <lineage>
        <taxon>Eukaryota</taxon>
        <taxon>Fungi</taxon>
        <taxon>Dikarya</taxon>
        <taxon>Basidiomycota</taxon>
        <taxon>Agaricomycotina</taxon>
        <taxon>Agaricomycetes</taxon>
        <taxon>Agaricomycetidae</taxon>
        <taxon>Agaricales</taxon>
        <taxon>Agaricineae</taxon>
        <taxon>Hymenogastraceae</taxon>
        <taxon>Hebeloma</taxon>
    </lineage>
</organism>
<dbReference type="Proteomes" id="UP000053424">
    <property type="component" value="Unassembled WGS sequence"/>
</dbReference>
<accession>A0A0C3BX46</accession>
<feature type="compositionally biased region" description="Basic residues" evidence="1">
    <location>
        <begin position="141"/>
        <end position="153"/>
    </location>
</feature>
<reference evidence="2 3" key="1">
    <citation type="submission" date="2014-04" db="EMBL/GenBank/DDBJ databases">
        <authorList>
            <consortium name="DOE Joint Genome Institute"/>
            <person name="Kuo A."/>
            <person name="Gay G."/>
            <person name="Dore J."/>
            <person name="Kohler A."/>
            <person name="Nagy L.G."/>
            <person name="Floudas D."/>
            <person name="Copeland A."/>
            <person name="Barry K.W."/>
            <person name="Cichocki N."/>
            <person name="Veneault-Fourrey C."/>
            <person name="LaButti K."/>
            <person name="Lindquist E.A."/>
            <person name="Lipzen A."/>
            <person name="Lundell T."/>
            <person name="Morin E."/>
            <person name="Murat C."/>
            <person name="Sun H."/>
            <person name="Tunlid A."/>
            <person name="Henrissat B."/>
            <person name="Grigoriev I.V."/>
            <person name="Hibbett D.S."/>
            <person name="Martin F."/>
            <person name="Nordberg H.P."/>
            <person name="Cantor M.N."/>
            <person name="Hua S.X."/>
        </authorList>
    </citation>
    <scope>NUCLEOTIDE SEQUENCE [LARGE SCALE GENOMIC DNA]</scope>
    <source>
        <strain evidence="3">h7</strain>
    </source>
</reference>
<evidence type="ECO:0000256" key="1">
    <source>
        <dbReference type="SAM" id="MobiDB-lite"/>
    </source>
</evidence>
<sequence>MTENKTNYRVQEANLPSTHLHLPNISRCLGLVSAFEVPTIRWKTSMLFTLFIRYPVTLDPGTQFPRYPRPIYPRPRYPISQIPSTHLPSTPATLNMAGAHERTGSNAFYPDANPSRHQMMMKLPCPSPNHPGTLDPSYTRNGRRPRTNKRTNE</sequence>
<protein>
    <submittedName>
        <fullName evidence="2">Uncharacterized protein</fullName>
    </submittedName>
</protein>
<proteinExistence type="predicted"/>
<name>A0A0C3BX46_HEBCY</name>
<dbReference type="EMBL" id="KN831781">
    <property type="protein sequence ID" value="KIM41115.1"/>
    <property type="molecule type" value="Genomic_DNA"/>
</dbReference>
<evidence type="ECO:0000313" key="3">
    <source>
        <dbReference type="Proteomes" id="UP000053424"/>
    </source>
</evidence>
<dbReference type="AlphaFoldDB" id="A0A0C3BX46"/>
<evidence type="ECO:0000313" key="2">
    <source>
        <dbReference type="EMBL" id="KIM41115.1"/>
    </source>
</evidence>
<feature type="region of interest" description="Disordered" evidence="1">
    <location>
        <begin position="110"/>
        <end position="153"/>
    </location>
</feature>